<evidence type="ECO:0000313" key="3">
    <source>
        <dbReference type="Proteomes" id="UP000245992"/>
    </source>
</evidence>
<accession>A0A2T7T8Q2</accession>
<protein>
    <recommendedName>
        <fullName evidence="4">DUF2255 domain-containing protein</fullName>
    </recommendedName>
</protein>
<dbReference type="InterPro" id="IPR016888">
    <property type="entry name" value="UCP028498"/>
</dbReference>
<organism evidence="2 3">
    <name type="scientific">Streptomyces scopuliridis RB72</name>
    <dbReference type="NCBI Taxonomy" id="1440053"/>
    <lineage>
        <taxon>Bacteria</taxon>
        <taxon>Bacillati</taxon>
        <taxon>Actinomycetota</taxon>
        <taxon>Actinomycetes</taxon>
        <taxon>Kitasatosporales</taxon>
        <taxon>Streptomycetaceae</taxon>
        <taxon>Streptomyces</taxon>
    </lineage>
</organism>
<sequence length="123" mass="13360">MSSWSRTQLRAIAENADLFVSPFREDGATYGTPTQTWALVVEGDVYVRAANGQRSTWYQAAVSQKAGRVRVAGKDYEVTFEPVGSDVDTAVDAAYEEKYPGSPAVPIMRGDGPKSATVRISPR</sequence>
<dbReference type="Pfam" id="PF10012">
    <property type="entry name" value="DUF2255"/>
    <property type="match status" value="1"/>
</dbReference>
<dbReference type="RefSeq" id="WP_037728464.1">
    <property type="nucleotide sequence ID" value="NZ_AZSP01000137.1"/>
</dbReference>
<feature type="region of interest" description="Disordered" evidence="1">
    <location>
        <begin position="102"/>
        <end position="123"/>
    </location>
</feature>
<dbReference type="AlphaFoldDB" id="A0A2T7T8Q2"/>
<dbReference type="STRING" id="1440053.GCA_000718095_05025"/>
<comment type="caution">
    <text evidence="2">The sequence shown here is derived from an EMBL/GenBank/DDBJ whole genome shotgun (WGS) entry which is preliminary data.</text>
</comment>
<proteinExistence type="predicted"/>
<evidence type="ECO:0008006" key="4">
    <source>
        <dbReference type="Google" id="ProtNLM"/>
    </source>
</evidence>
<evidence type="ECO:0000256" key="1">
    <source>
        <dbReference type="SAM" id="MobiDB-lite"/>
    </source>
</evidence>
<keyword evidence="3" id="KW-1185">Reference proteome</keyword>
<gene>
    <name evidence="2" type="ORF">Y717_02655</name>
</gene>
<dbReference type="Proteomes" id="UP000245992">
    <property type="component" value="Unassembled WGS sequence"/>
</dbReference>
<dbReference type="OrthoDB" id="162563at2"/>
<reference evidence="2 3" key="1">
    <citation type="submission" date="2013-12" db="EMBL/GenBank/DDBJ databases">
        <title>Annotated genome of Streptomyces scopuliridis.</title>
        <authorList>
            <person name="Olson J.B."/>
        </authorList>
    </citation>
    <scope>NUCLEOTIDE SEQUENCE [LARGE SCALE GENOMIC DNA]</scope>
    <source>
        <strain evidence="2 3">RB72</strain>
    </source>
</reference>
<name>A0A2T7T8Q2_9ACTN</name>
<evidence type="ECO:0000313" key="2">
    <source>
        <dbReference type="EMBL" id="PVE11471.1"/>
    </source>
</evidence>
<dbReference type="EMBL" id="AZSP01000137">
    <property type="protein sequence ID" value="PVE11471.1"/>
    <property type="molecule type" value="Genomic_DNA"/>
</dbReference>